<dbReference type="EMBL" id="CAJOBI010080486">
    <property type="protein sequence ID" value="CAF4496533.1"/>
    <property type="molecule type" value="Genomic_DNA"/>
</dbReference>
<name>A0A8S2XME2_9BILA</name>
<protein>
    <submittedName>
        <fullName evidence="2">Uncharacterized protein</fullName>
    </submittedName>
</protein>
<feature type="non-terminal residue" evidence="2">
    <location>
        <position position="1"/>
    </location>
</feature>
<feature type="non-terminal residue" evidence="2">
    <location>
        <position position="60"/>
    </location>
</feature>
<evidence type="ECO:0000313" key="2">
    <source>
        <dbReference type="EMBL" id="CAF4499804.1"/>
    </source>
</evidence>
<accession>A0A8S2XME2</accession>
<gene>
    <name evidence="1" type="ORF">SMN809_LOCUS34720</name>
    <name evidence="2" type="ORF">SMN809_LOCUS34859</name>
</gene>
<evidence type="ECO:0000313" key="3">
    <source>
        <dbReference type="Proteomes" id="UP000676336"/>
    </source>
</evidence>
<reference evidence="2" key="1">
    <citation type="submission" date="2021-02" db="EMBL/GenBank/DDBJ databases">
        <authorList>
            <person name="Nowell W R."/>
        </authorList>
    </citation>
    <scope>NUCLEOTIDE SEQUENCE</scope>
</reference>
<comment type="caution">
    <text evidence="2">The sequence shown here is derived from an EMBL/GenBank/DDBJ whole genome shotgun (WGS) entry which is preliminary data.</text>
</comment>
<evidence type="ECO:0000313" key="1">
    <source>
        <dbReference type="EMBL" id="CAF4496533.1"/>
    </source>
</evidence>
<dbReference type="AlphaFoldDB" id="A0A8S2XME2"/>
<organism evidence="2 3">
    <name type="scientific">Rotaria magnacalcarata</name>
    <dbReference type="NCBI Taxonomy" id="392030"/>
    <lineage>
        <taxon>Eukaryota</taxon>
        <taxon>Metazoa</taxon>
        <taxon>Spiralia</taxon>
        <taxon>Gnathifera</taxon>
        <taxon>Rotifera</taxon>
        <taxon>Eurotatoria</taxon>
        <taxon>Bdelloidea</taxon>
        <taxon>Philodinida</taxon>
        <taxon>Philodinidae</taxon>
        <taxon>Rotaria</taxon>
    </lineage>
</organism>
<dbReference type="EMBL" id="CAJOBI010081338">
    <property type="protein sequence ID" value="CAF4499804.1"/>
    <property type="molecule type" value="Genomic_DNA"/>
</dbReference>
<proteinExistence type="predicted"/>
<dbReference type="Proteomes" id="UP000676336">
    <property type="component" value="Unassembled WGS sequence"/>
</dbReference>
<sequence>EFTKYLLNSTTSLIPEEILELPRFVKTTPLGRMLLSFLNKDPISAAQQTGNNNNFIDSPM</sequence>